<sequence length="241" mass="27548">MSFTSLYQIFLYQPLFNALVFLYNVLWSDFGLAVIALTVFIKLALYPLMQKALKSQKVMESLAPRVKELQEKHKNDKQQQGQALMSLYKENNVNPAGGCLPILIQLPILIAMYRVFLTVLDPTKLENVYSFIYKPIQINPFFLGVMDLSRSNMYLAVLTGIIQLVYSKIAQPKKTPSMASGGDKTMDFTKAIGMQMTYVFPVFTVFILLKLPAGLGLYWATMTLFSIFEQLYIKKKYKKND</sequence>
<dbReference type="GO" id="GO:0005886">
    <property type="term" value="C:plasma membrane"/>
    <property type="evidence" value="ECO:0007669"/>
    <property type="project" value="UniProtKB-SubCell"/>
</dbReference>
<evidence type="ECO:0000256" key="3">
    <source>
        <dbReference type="ARBA" id="ARBA00022475"/>
    </source>
</evidence>
<reference evidence="13" key="1">
    <citation type="submission" date="2017-09" db="EMBL/GenBank/DDBJ databases">
        <title>Depth-based differentiation of microbial function through sediment-hosted aquifers and enrichment of novel symbionts in the deep terrestrial subsurface.</title>
        <authorList>
            <person name="Probst A.J."/>
            <person name="Ladd B."/>
            <person name="Jarett J.K."/>
            <person name="Geller-Mcgrath D.E."/>
            <person name="Sieber C.M.K."/>
            <person name="Emerson J.B."/>
            <person name="Anantharaman K."/>
            <person name="Thomas B.C."/>
            <person name="Malmstrom R."/>
            <person name="Stieglmeier M."/>
            <person name="Klingl A."/>
            <person name="Woyke T."/>
            <person name="Ryan C.M."/>
            <person name="Banfield J.F."/>
        </authorList>
    </citation>
    <scope>NUCLEOTIDE SEQUENCE [LARGE SCALE GENOMIC DNA]</scope>
</reference>
<evidence type="ECO:0000256" key="7">
    <source>
        <dbReference type="ARBA" id="ARBA00023136"/>
    </source>
</evidence>
<evidence type="ECO:0000256" key="5">
    <source>
        <dbReference type="ARBA" id="ARBA00022927"/>
    </source>
</evidence>
<proteinExistence type="inferred from homology"/>
<dbReference type="EMBL" id="PFDW01000032">
    <property type="protein sequence ID" value="PJE58293.1"/>
    <property type="molecule type" value="Genomic_DNA"/>
</dbReference>
<name>A0A2M8KEI0_9BACT</name>
<protein>
    <recommendedName>
        <fullName evidence="11">Membrane insertase YidC/Oxa/ALB C-terminal domain-containing protein</fullName>
    </recommendedName>
</protein>
<evidence type="ECO:0000256" key="2">
    <source>
        <dbReference type="ARBA" id="ARBA00022448"/>
    </source>
</evidence>
<dbReference type="GO" id="GO:0051205">
    <property type="term" value="P:protein insertion into membrane"/>
    <property type="evidence" value="ECO:0007669"/>
    <property type="project" value="TreeGrafter"/>
</dbReference>
<evidence type="ECO:0000256" key="1">
    <source>
        <dbReference type="ARBA" id="ARBA00004651"/>
    </source>
</evidence>
<organism evidence="12 13">
    <name type="scientific">Candidatus Portnoybacteria bacterium CG10_big_fil_rev_8_21_14_0_10_36_7</name>
    <dbReference type="NCBI Taxonomy" id="1974812"/>
    <lineage>
        <taxon>Bacteria</taxon>
        <taxon>Candidatus Portnoyibacteriota</taxon>
    </lineage>
</organism>
<evidence type="ECO:0000256" key="10">
    <source>
        <dbReference type="SAM" id="Phobius"/>
    </source>
</evidence>
<keyword evidence="5" id="KW-0653">Protein transport</keyword>
<evidence type="ECO:0000256" key="6">
    <source>
        <dbReference type="ARBA" id="ARBA00022989"/>
    </source>
</evidence>
<feature type="transmembrane region" description="Helical" evidence="10">
    <location>
        <begin position="191"/>
        <end position="209"/>
    </location>
</feature>
<comment type="subcellular location">
    <subcellularLocation>
        <location evidence="1">Cell membrane</location>
        <topology evidence="1">Multi-pass membrane protein</topology>
    </subcellularLocation>
    <subcellularLocation>
        <location evidence="9">Membrane</location>
        <topology evidence="9">Multi-pass membrane protein</topology>
    </subcellularLocation>
</comment>
<keyword evidence="3" id="KW-1003">Cell membrane</keyword>
<comment type="similarity">
    <text evidence="9">Belongs to the OXA1/ALB3/YidC family.</text>
</comment>
<evidence type="ECO:0000259" key="11">
    <source>
        <dbReference type="Pfam" id="PF02096"/>
    </source>
</evidence>
<keyword evidence="6 10" id="KW-1133">Transmembrane helix</keyword>
<evidence type="ECO:0000313" key="12">
    <source>
        <dbReference type="EMBL" id="PJE58293.1"/>
    </source>
</evidence>
<dbReference type="AlphaFoldDB" id="A0A2M8KEI0"/>
<accession>A0A2M8KEI0</accession>
<dbReference type="PANTHER" id="PTHR12428">
    <property type="entry name" value="OXA1"/>
    <property type="match status" value="1"/>
</dbReference>
<evidence type="ECO:0000256" key="9">
    <source>
        <dbReference type="RuleBase" id="RU003945"/>
    </source>
</evidence>
<keyword evidence="2" id="KW-0813">Transport</keyword>
<feature type="transmembrane region" description="Helical" evidence="10">
    <location>
        <begin position="95"/>
        <end position="116"/>
    </location>
</feature>
<keyword evidence="4 9" id="KW-0812">Transmembrane</keyword>
<feature type="transmembrane region" description="Helical" evidence="10">
    <location>
        <begin position="20"/>
        <end position="45"/>
    </location>
</feature>
<dbReference type="Proteomes" id="UP000231450">
    <property type="component" value="Unassembled WGS sequence"/>
</dbReference>
<dbReference type="InterPro" id="IPR047196">
    <property type="entry name" value="YidC_ALB_C"/>
</dbReference>
<comment type="caution">
    <text evidence="12">The sequence shown here is derived from an EMBL/GenBank/DDBJ whole genome shotgun (WGS) entry which is preliminary data.</text>
</comment>
<evidence type="ECO:0000256" key="4">
    <source>
        <dbReference type="ARBA" id="ARBA00022692"/>
    </source>
</evidence>
<keyword evidence="8" id="KW-0143">Chaperone</keyword>
<evidence type="ECO:0000313" key="13">
    <source>
        <dbReference type="Proteomes" id="UP000231450"/>
    </source>
</evidence>
<gene>
    <name evidence="12" type="ORF">COU81_01395</name>
</gene>
<dbReference type="Pfam" id="PF02096">
    <property type="entry name" value="60KD_IMP"/>
    <property type="match status" value="1"/>
</dbReference>
<dbReference type="InterPro" id="IPR028055">
    <property type="entry name" value="YidC/Oxa/ALB_C"/>
</dbReference>
<dbReference type="GO" id="GO:0015031">
    <property type="term" value="P:protein transport"/>
    <property type="evidence" value="ECO:0007669"/>
    <property type="project" value="UniProtKB-KW"/>
</dbReference>
<dbReference type="NCBIfam" id="TIGR03592">
    <property type="entry name" value="yidC_oxa1_cterm"/>
    <property type="match status" value="1"/>
</dbReference>
<dbReference type="InterPro" id="IPR001708">
    <property type="entry name" value="YidC/ALB3/OXA1/COX18"/>
</dbReference>
<keyword evidence="7 10" id="KW-0472">Membrane</keyword>
<dbReference type="CDD" id="cd20070">
    <property type="entry name" value="5TM_YidC_Alb3"/>
    <property type="match status" value="1"/>
</dbReference>
<dbReference type="GO" id="GO:0032977">
    <property type="term" value="F:membrane insertase activity"/>
    <property type="evidence" value="ECO:0007669"/>
    <property type="project" value="InterPro"/>
</dbReference>
<feature type="domain" description="Membrane insertase YidC/Oxa/ALB C-terminal" evidence="11">
    <location>
        <begin position="30"/>
        <end position="235"/>
    </location>
</feature>
<evidence type="ECO:0000256" key="8">
    <source>
        <dbReference type="ARBA" id="ARBA00023186"/>
    </source>
</evidence>
<dbReference type="PANTHER" id="PTHR12428:SF65">
    <property type="entry name" value="CYTOCHROME C OXIDASE ASSEMBLY PROTEIN COX18, MITOCHONDRIAL"/>
    <property type="match status" value="1"/>
</dbReference>